<sequence length="119" mass="14109">MGLINMNVWNRAAIAMLCWDLANNEDKLWIKWIHAYYLKGHNESSWMIRKIMHAKEIVDQVKLKEGKGMVKQIYDYLRGEQTKPKWKCLMFKNAASPKAIFTLWILLNKKLETVDRLAK</sequence>
<reference evidence="2" key="2">
    <citation type="submission" date="2019-01" db="UniProtKB">
        <authorList>
            <consortium name="EnsemblPlants"/>
        </authorList>
    </citation>
    <scope>IDENTIFICATION</scope>
    <source>
        <strain evidence="2">cv. Heinz 1706</strain>
    </source>
</reference>
<dbReference type="AlphaFoldDB" id="A0A3Q7I408"/>
<proteinExistence type="predicted"/>
<name>A0A3Q7I408_SOLLC</name>
<dbReference type="Pfam" id="PF13966">
    <property type="entry name" value="zf-RVT"/>
    <property type="match status" value="1"/>
</dbReference>
<dbReference type="InParanoid" id="A0A3Q7I408"/>
<dbReference type="Gramene" id="Solyc07g026580.1.1">
    <property type="protein sequence ID" value="Solyc07g026580.1.1.1"/>
    <property type="gene ID" value="Solyc07g026580.1"/>
</dbReference>
<organism evidence="2">
    <name type="scientific">Solanum lycopersicum</name>
    <name type="common">Tomato</name>
    <name type="synonym">Lycopersicon esculentum</name>
    <dbReference type="NCBI Taxonomy" id="4081"/>
    <lineage>
        <taxon>Eukaryota</taxon>
        <taxon>Viridiplantae</taxon>
        <taxon>Streptophyta</taxon>
        <taxon>Embryophyta</taxon>
        <taxon>Tracheophyta</taxon>
        <taxon>Spermatophyta</taxon>
        <taxon>Magnoliopsida</taxon>
        <taxon>eudicotyledons</taxon>
        <taxon>Gunneridae</taxon>
        <taxon>Pentapetalae</taxon>
        <taxon>asterids</taxon>
        <taxon>lamiids</taxon>
        <taxon>Solanales</taxon>
        <taxon>Solanaceae</taxon>
        <taxon>Solanoideae</taxon>
        <taxon>Solaneae</taxon>
        <taxon>Solanum</taxon>
        <taxon>Solanum subgen. Lycopersicon</taxon>
    </lineage>
</organism>
<feature type="domain" description="Reverse transcriptase zinc-binding" evidence="1">
    <location>
        <begin position="70"/>
        <end position="119"/>
    </location>
</feature>
<evidence type="ECO:0000313" key="3">
    <source>
        <dbReference type="Proteomes" id="UP000004994"/>
    </source>
</evidence>
<evidence type="ECO:0000313" key="2">
    <source>
        <dbReference type="EnsemblPlants" id="Solyc07g026580.1.1.1"/>
    </source>
</evidence>
<dbReference type="EnsemblPlants" id="Solyc07g026580.1.1">
    <property type="protein sequence ID" value="Solyc07g026580.1.1.1"/>
    <property type="gene ID" value="Solyc07g026580.1"/>
</dbReference>
<keyword evidence="3" id="KW-1185">Reference proteome</keyword>
<dbReference type="InterPro" id="IPR026960">
    <property type="entry name" value="RVT-Znf"/>
</dbReference>
<dbReference type="Proteomes" id="UP000004994">
    <property type="component" value="Chromosome 7"/>
</dbReference>
<dbReference type="PaxDb" id="4081-Solyc07g026580.1.1"/>
<protein>
    <recommendedName>
        <fullName evidence="1">Reverse transcriptase zinc-binding domain-containing protein</fullName>
    </recommendedName>
</protein>
<evidence type="ECO:0000259" key="1">
    <source>
        <dbReference type="Pfam" id="PF13966"/>
    </source>
</evidence>
<dbReference type="OMA" id="WIHAYYL"/>
<accession>A0A3Q7I408</accession>
<reference evidence="2" key="1">
    <citation type="journal article" date="2012" name="Nature">
        <title>The tomato genome sequence provides insights into fleshy fruit evolution.</title>
        <authorList>
            <consortium name="Tomato Genome Consortium"/>
        </authorList>
    </citation>
    <scope>NUCLEOTIDE SEQUENCE [LARGE SCALE GENOMIC DNA]</scope>
    <source>
        <strain evidence="2">cv. Heinz 1706</strain>
    </source>
</reference>